<gene>
    <name evidence="1" type="ORF">NXT3_CH01806</name>
</gene>
<reference evidence="1 2" key="1">
    <citation type="submission" date="2017-10" db="EMBL/GenBank/DDBJ databases">
        <title>Analysis of the genome sequences of Rhizobium populations associated to common bean (phaseolus vulgaris).</title>
        <authorList>
            <person name="Bustos P."/>
            <person name="Santamaria R.I."/>
            <person name="Miranda-Sanchez F."/>
            <person name="Perez-Carrascal O."/>
            <person name="Juarez S."/>
            <person name="Lozano L."/>
            <person name="Martinez-Flores I."/>
            <person name="Vinuesa P."/>
            <person name="Martinez-Romero E."/>
            <person name="Cevallos M.A."/>
            <person name="Romero D."/>
            <person name="Davila G."/>
            <person name="Gonzalez V."/>
        </authorList>
    </citation>
    <scope>NUCLEOTIDE SEQUENCE [LARGE SCALE GENOMIC DNA]</scope>
    <source>
        <strain evidence="1 2">NXT3</strain>
    </source>
</reference>
<dbReference type="Proteomes" id="UP000239340">
    <property type="component" value="Chromosome"/>
</dbReference>
<organism evidence="1 2">
    <name type="scientific">Rhizobium fredii</name>
    <name type="common">Sinorhizobium fredii</name>
    <dbReference type="NCBI Taxonomy" id="380"/>
    <lineage>
        <taxon>Bacteria</taxon>
        <taxon>Pseudomonadati</taxon>
        <taxon>Pseudomonadota</taxon>
        <taxon>Alphaproteobacteria</taxon>
        <taxon>Hyphomicrobiales</taxon>
        <taxon>Rhizobiaceae</taxon>
        <taxon>Sinorhizobium/Ensifer group</taxon>
        <taxon>Sinorhizobium</taxon>
    </lineage>
</organism>
<evidence type="ECO:0000313" key="1">
    <source>
        <dbReference type="EMBL" id="AUX76374.1"/>
    </source>
</evidence>
<dbReference type="AlphaFoldDB" id="A0A2L0H4K9"/>
<sequence>MGTMVTRYRIEDEVGRVLTDEGFFSYERDDAAEFRCEQDAIEECAYLPGTTVEQFQRYAEYPDFDALASFKERAAA</sequence>
<dbReference type="RefSeq" id="WP_104839186.1">
    <property type="nucleotide sequence ID" value="NZ_CP024307.1"/>
</dbReference>
<evidence type="ECO:0000313" key="2">
    <source>
        <dbReference type="Proteomes" id="UP000239340"/>
    </source>
</evidence>
<protein>
    <submittedName>
        <fullName evidence="1">Uncharacterized protein</fullName>
    </submittedName>
</protein>
<proteinExistence type="predicted"/>
<dbReference type="EMBL" id="CP024307">
    <property type="protein sequence ID" value="AUX76374.1"/>
    <property type="molecule type" value="Genomic_DNA"/>
</dbReference>
<name>A0A2L0H4K9_RHIFR</name>
<accession>A0A2L0H4K9</accession>